<feature type="transmembrane region" description="Helical" evidence="1">
    <location>
        <begin position="82"/>
        <end position="109"/>
    </location>
</feature>
<sequence length="122" mass="13304">MDLRKYSNRVLWAGMVHLFFDVIFLGLAFLFSNGGGILGGGNNNNAPLGFLLGVFALIVGILFIVSSRWIRNPSTARKGAKVSMVLGLLHIPIFFMFTWSAPGLIAFLAGKDALAYVNEQKL</sequence>
<gene>
    <name evidence="2" type="ORF">A2838_00060</name>
</gene>
<feature type="transmembrane region" description="Helical" evidence="1">
    <location>
        <begin position="50"/>
        <end position="70"/>
    </location>
</feature>
<reference evidence="2 3" key="1">
    <citation type="journal article" date="2016" name="Nat. Commun.">
        <title>Thousands of microbial genomes shed light on interconnected biogeochemical processes in an aquifer system.</title>
        <authorList>
            <person name="Anantharaman K."/>
            <person name="Brown C.T."/>
            <person name="Hug L.A."/>
            <person name="Sharon I."/>
            <person name="Castelle C.J."/>
            <person name="Probst A.J."/>
            <person name="Thomas B.C."/>
            <person name="Singh A."/>
            <person name="Wilkins M.J."/>
            <person name="Karaoz U."/>
            <person name="Brodie E.L."/>
            <person name="Williams K.H."/>
            <person name="Hubbard S.S."/>
            <person name="Banfield J.F."/>
        </authorList>
    </citation>
    <scope>NUCLEOTIDE SEQUENCE [LARGE SCALE GENOMIC DNA]</scope>
</reference>
<evidence type="ECO:0000256" key="1">
    <source>
        <dbReference type="SAM" id="Phobius"/>
    </source>
</evidence>
<evidence type="ECO:0000313" key="3">
    <source>
        <dbReference type="Proteomes" id="UP000178107"/>
    </source>
</evidence>
<proteinExistence type="predicted"/>
<keyword evidence="1" id="KW-1133">Transmembrane helix</keyword>
<name>A0A1G2T085_9BACT</name>
<dbReference type="Proteomes" id="UP000178107">
    <property type="component" value="Unassembled WGS sequence"/>
</dbReference>
<evidence type="ECO:0000313" key="2">
    <source>
        <dbReference type="EMBL" id="OHA90021.1"/>
    </source>
</evidence>
<comment type="caution">
    <text evidence="2">The sequence shown here is derived from an EMBL/GenBank/DDBJ whole genome shotgun (WGS) entry which is preliminary data.</text>
</comment>
<dbReference type="EMBL" id="MHVH01000006">
    <property type="protein sequence ID" value="OHA90021.1"/>
    <property type="molecule type" value="Genomic_DNA"/>
</dbReference>
<keyword evidence="1" id="KW-0472">Membrane</keyword>
<feature type="transmembrane region" description="Helical" evidence="1">
    <location>
        <begin position="12"/>
        <end position="30"/>
    </location>
</feature>
<keyword evidence="1" id="KW-0812">Transmembrane</keyword>
<accession>A0A1G2T085</accession>
<organism evidence="2 3">
    <name type="scientific">Candidatus Zambryskibacteria bacterium RIFCSPHIGHO2_01_FULL_46_25</name>
    <dbReference type="NCBI Taxonomy" id="1802738"/>
    <lineage>
        <taxon>Bacteria</taxon>
        <taxon>Candidatus Zambryskiibacteriota</taxon>
    </lineage>
</organism>
<dbReference type="AlphaFoldDB" id="A0A1G2T085"/>
<protein>
    <submittedName>
        <fullName evidence="2">Uncharacterized protein</fullName>
    </submittedName>
</protein>